<name>A0A9J5Z994_SOLCO</name>
<organism evidence="1 2">
    <name type="scientific">Solanum commersonii</name>
    <name type="common">Commerson's wild potato</name>
    <name type="synonym">Commerson's nightshade</name>
    <dbReference type="NCBI Taxonomy" id="4109"/>
    <lineage>
        <taxon>Eukaryota</taxon>
        <taxon>Viridiplantae</taxon>
        <taxon>Streptophyta</taxon>
        <taxon>Embryophyta</taxon>
        <taxon>Tracheophyta</taxon>
        <taxon>Spermatophyta</taxon>
        <taxon>Magnoliopsida</taxon>
        <taxon>eudicotyledons</taxon>
        <taxon>Gunneridae</taxon>
        <taxon>Pentapetalae</taxon>
        <taxon>asterids</taxon>
        <taxon>lamiids</taxon>
        <taxon>Solanales</taxon>
        <taxon>Solanaceae</taxon>
        <taxon>Solanoideae</taxon>
        <taxon>Solaneae</taxon>
        <taxon>Solanum</taxon>
    </lineage>
</organism>
<comment type="caution">
    <text evidence="1">The sequence shown here is derived from an EMBL/GenBank/DDBJ whole genome shotgun (WGS) entry which is preliminary data.</text>
</comment>
<evidence type="ECO:0000313" key="1">
    <source>
        <dbReference type="EMBL" id="KAG5609579.1"/>
    </source>
</evidence>
<dbReference type="Proteomes" id="UP000824120">
    <property type="component" value="Chromosome 4"/>
</dbReference>
<proteinExistence type="predicted"/>
<dbReference type="AlphaFoldDB" id="A0A9J5Z994"/>
<accession>A0A9J5Z994</accession>
<dbReference type="EMBL" id="JACXVP010000004">
    <property type="protein sequence ID" value="KAG5609579.1"/>
    <property type="molecule type" value="Genomic_DNA"/>
</dbReference>
<sequence length="87" mass="9842">MSCKGELTLETSLKSEYPYECIMLCLVLGIEAGRRTSGRSFLLGKERNGRHFEGTNSSIEKIRMNCLRLLFFGVNRIYGGEVGELVY</sequence>
<reference evidence="1 2" key="1">
    <citation type="submission" date="2020-09" db="EMBL/GenBank/DDBJ databases">
        <title>De no assembly of potato wild relative species, Solanum commersonii.</title>
        <authorList>
            <person name="Cho K."/>
        </authorList>
    </citation>
    <scope>NUCLEOTIDE SEQUENCE [LARGE SCALE GENOMIC DNA]</scope>
    <source>
        <strain evidence="1">LZ3.2</strain>
        <tissue evidence="1">Leaf</tissue>
    </source>
</reference>
<keyword evidence="2" id="KW-1185">Reference proteome</keyword>
<gene>
    <name evidence="1" type="ORF">H5410_020860</name>
</gene>
<evidence type="ECO:0000313" key="2">
    <source>
        <dbReference type="Proteomes" id="UP000824120"/>
    </source>
</evidence>
<protein>
    <submittedName>
        <fullName evidence="1">Uncharacterized protein</fullName>
    </submittedName>
</protein>